<gene>
    <name evidence="2" type="ORF">GCM10010358_47530</name>
</gene>
<dbReference type="EMBL" id="BMVU01000025">
    <property type="protein sequence ID" value="GGX87977.1"/>
    <property type="molecule type" value="Genomic_DNA"/>
</dbReference>
<comment type="caution">
    <text evidence="2">The sequence shown here is derived from an EMBL/GenBank/DDBJ whole genome shotgun (WGS) entry which is preliminary data.</text>
</comment>
<dbReference type="RefSeq" id="WP_229919501.1">
    <property type="nucleotide sequence ID" value="NZ_BMVU01000025.1"/>
</dbReference>
<feature type="compositionally biased region" description="Low complexity" evidence="1">
    <location>
        <begin position="68"/>
        <end position="91"/>
    </location>
</feature>
<dbReference type="AlphaFoldDB" id="A0A918U442"/>
<proteinExistence type="predicted"/>
<feature type="region of interest" description="Disordered" evidence="1">
    <location>
        <begin position="1"/>
        <end position="42"/>
    </location>
</feature>
<reference evidence="2" key="1">
    <citation type="journal article" date="2014" name="Int. J. Syst. Evol. Microbiol.">
        <title>Complete genome sequence of Corynebacterium casei LMG S-19264T (=DSM 44701T), isolated from a smear-ripened cheese.</title>
        <authorList>
            <consortium name="US DOE Joint Genome Institute (JGI-PGF)"/>
            <person name="Walter F."/>
            <person name="Albersmeier A."/>
            <person name="Kalinowski J."/>
            <person name="Ruckert C."/>
        </authorList>
    </citation>
    <scope>NUCLEOTIDE SEQUENCE</scope>
    <source>
        <strain evidence="2">JCM 4790</strain>
    </source>
</reference>
<evidence type="ECO:0000313" key="2">
    <source>
        <dbReference type="EMBL" id="GGX87977.1"/>
    </source>
</evidence>
<dbReference type="Proteomes" id="UP000619244">
    <property type="component" value="Unassembled WGS sequence"/>
</dbReference>
<organism evidence="2 3">
    <name type="scientific">Streptomyces minutiscleroticus</name>
    <dbReference type="NCBI Taxonomy" id="68238"/>
    <lineage>
        <taxon>Bacteria</taxon>
        <taxon>Bacillati</taxon>
        <taxon>Actinomycetota</taxon>
        <taxon>Actinomycetes</taxon>
        <taxon>Kitasatosporales</taxon>
        <taxon>Streptomycetaceae</taxon>
        <taxon>Streptomyces</taxon>
    </lineage>
</organism>
<reference evidence="2" key="2">
    <citation type="submission" date="2020-09" db="EMBL/GenBank/DDBJ databases">
        <authorList>
            <person name="Sun Q."/>
            <person name="Ohkuma M."/>
        </authorList>
    </citation>
    <scope>NUCLEOTIDE SEQUENCE</scope>
    <source>
        <strain evidence="2">JCM 4790</strain>
    </source>
</reference>
<evidence type="ECO:0000313" key="3">
    <source>
        <dbReference type="Proteomes" id="UP000619244"/>
    </source>
</evidence>
<evidence type="ECO:0000256" key="1">
    <source>
        <dbReference type="SAM" id="MobiDB-lite"/>
    </source>
</evidence>
<feature type="compositionally biased region" description="Basic and acidic residues" evidence="1">
    <location>
        <begin position="14"/>
        <end position="27"/>
    </location>
</feature>
<name>A0A918U442_9ACTN</name>
<sequence>MGAPDGPQRSRILPSDDRRRAGHDLREVAVPNRPTRASLRTRPRTLIVAAAVAATVAWAVPGGPPPSAAQAPQAPQSAGRASADPAGAAPPTHRVEVDRRTVRPGTVTTLTYTVARDSDEGDGSARLGLIGEEATGTELTTTDPRCVNPLTGRYPSTTRNAHALDCALTDLQPGRPATVVVHAAVKDTCGTIVSKLSYWMPRGQELHTDRALAGPTVGCE</sequence>
<keyword evidence="3" id="KW-1185">Reference proteome</keyword>
<accession>A0A918U442</accession>
<protein>
    <submittedName>
        <fullName evidence="2">Uncharacterized protein</fullName>
    </submittedName>
</protein>
<feature type="region of interest" description="Disordered" evidence="1">
    <location>
        <begin position="64"/>
        <end position="98"/>
    </location>
</feature>